<proteinExistence type="predicted"/>
<protein>
    <submittedName>
        <fullName evidence="1">Uncharacterized protein</fullName>
    </submittedName>
</protein>
<reference evidence="1 2" key="1">
    <citation type="submission" date="2015-04" db="EMBL/GenBank/DDBJ databases">
        <title>Draft genome of the roundworm Trichinella nativa.</title>
        <authorList>
            <person name="Mitreva M."/>
        </authorList>
    </citation>
    <scope>NUCLEOTIDE SEQUENCE [LARGE SCALE GENOMIC DNA]</scope>
    <source>
        <strain evidence="1 2">ISS45</strain>
    </source>
</reference>
<organism evidence="1 2">
    <name type="scientific">Trichinella nativa</name>
    <dbReference type="NCBI Taxonomy" id="6335"/>
    <lineage>
        <taxon>Eukaryota</taxon>
        <taxon>Metazoa</taxon>
        <taxon>Ecdysozoa</taxon>
        <taxon>Nematoda</taxon>
        <taxon>Enoplea</taxon>
        <taxon>Dorylaimia</taxon>
        <taxon>Trichinellida</taxon>
        <taxon>Trichinellidae</taxon>
        <taxon>Trichinella</taxon>
    </lineage>
</organism>
<evidence type="ECO:0000313" key="2">
    <source>
        <dbReference type="Proteomes" id="UP000243006"/>
    </source>
</evidence>
<dbReference type="Proteomes" id="UP000243006">
    <property type="component" value="Unassembled WGS sequence"/>
</dbReference>
<name>A0A1Y3EEB8_9BILA</name>
<accession>A0A1Y3EEB8</accession>
<dbReference type="EMBL" id="LVZM01017909">
    <property type="protein sequence ID" value="OUC42187.1"/>
    <property type="molecule type" value="Genomic_DNA"/>
</dbReference>
<sequence>MQLQQFQFIHNDAKADVEKLQITTSCCCGMCFIREGSAYKCAELPGVTLFPPSRRGFPSAPLLTRVASQNLAVGRRFPSSWGLHFSRASSKEHPSGRFNSQFERRPFGASSYHISSVLVPCRFSDVPMRTGSPYLAELLDAMLVVYCVVA</sequence>
<gene>
    <name evidence="1" type="ORF">D917_10370</name>
</gene>
<evidence type="ECO:0000313" key="1">
    <source>
        <dbReference type="EMBL" id="OUC42187.1"/>
    </source>
</evidence>
<comment type="caution">
    <text evidence="1">The sequence shown here is derived from an EMBL/GenBank/DDBJ whole genome shotgun (WGS) entry which is preliminary data.</text>
</comment>
<dbReference type="AlphaFoldDB" id="A0A1Y3EEB8"/>